<dbReference type="InterPro" id="IPR010502">
    <property type="entry name" value="Carb-bd_dom_fam9"/>
</dbReference>
<dbReference type="RefSeq" id="WP_317491082.1">
    <property type="nucleotide sequence ID" value="NZ_CP136051.1"/>
</dbReference>
<keyword evidence="4" id="KW-1185">Reference proteome</keyword>
<reference evidence="3 4" key="1">
    <citation type="journal article" date="2023" name="Microbiol. Resour. Announc.">
        <title>Complete Genome Sequence of Imperialibacter roseus strain P4T.</title>
        <authorList>
            <person name="Tizabi D.R."/>
            <person name="Bachvaroff T."/>
            <person name="Hill R.T."/>
        </authorList>
    </citation>
    <scope>NUCLEOTIDE SEQUENCE [LARGE SCALE GENOMIC DNA]</scope>
    <source>
        <strain evidence="3 4">P4T</strain>
    </source>
</reference>
<name>A0ABZ0IVA9_9BACT</name>
<dbReference type="CDD" id="cd09618">
    <property type="entry name" value="CBM9_like_2"/>
    <property type="match status" value="1"/>
</dbReference>
<protein>
    <submittedName>
        <fullName evidence="3">DUF5916 domain-containing protein</fullName>
    </submittedName>
</protein>
<evidence type="ECO:0000259" key="1">
    <source>
        <dbReference type="Pfam" id="PF06452"/>
    </source>
</evidence>
<evidence type="ECO:0000313" key="3">
    <source>
        <dbReference type="EMBL" id="WOK08442.1"/>
    </source>
</evidence>
<dbReference type="InterPro" id="IPR045670">
    <property type="entry name" value="DUF5916"/>
</dbReference>
<gene>
    <name evidence="3" type="ORF">RT717_07300</name>
</gene>
<feature type="domain" description="DUF5916" evidence="2">
    <location>
        <begin position="243"/>
        <end position="343"/>
    </location>
</feature>
<dbReference type="EMBL" id="CP136051">
    <property type="protein sequence ID" value="WOK08442.1"/>
    <property type="molecule type" value="Genomic_DNA"/>
</dbReference>
<dbReference type="Gene3D" id="2.60.40.1190">
    <property type="match status" value="1"/>
</dbReference>
<dbReference type="Pfam" id="PF19313">
    <property type="entry name" value="DUF5916"/>
    <property type="match status" value="1"/>
</dbReference>
<dbReference type="SUPFAM" id="SSF49344">
    <property type="entry name" value="CBD9-like"/>
    <property type="match status" value="1"/>
</dbReference>
<proteinExistence type="predicted"/>
<sequence>MRHLTLFLIVVAIISISSLSARQLQGDLSSYQLQIMRSTDPIKVDGMLGEDSWSTPNVASDFWQQYPKDNIKTDVRTEVRMTYDADNLYIAAICYDVEDYVVQTLKRDNGLFTSDAFGIIIDPVNSNTNGFLFGVSPYNVQTEELLGPNATQPDRMTFSWDNRWYSAVTRHPDRYVVEMAIPFKTLRFNSQNSTWGVNFFRNDMSRNQKYSWTPLPVNFELYDLGYTGDLKWDIAPTKNGTNISVLPYVTGGVTRDNEAESPRSETSVRVGGDAKIALTSSLNLDLTVNPDFSTVDVDVQQTNLTRFNLRFPEKRGFFLENNDLFTEFGPNDAKPIFTRRMGLDMDNRPVAINYGARLSGNVTPNTRIGLLHLQTKSNDTVPGQNYSIAVFNQRIWSRSVLRGYVTNRQAYTQDDGWHANNYGRNTGLEFNYLNNSGTWNYFAAYHLSAKPDAGYGSFTNLGIEYAGRKWKARINYWNISSDYFADMGFFPRLENYDAVRDTLIHLGWERIYGRFGYVFRPAKGSKIVAHDIELRTYNDLYPDGTISDLENRIDYKIKFQNTAELQLQPQLLKTNLRFPTDFTDAAPLMPGSFDYGRFNVTYQSDARKLFSWQTEVGVGQYYNGNLTRYLLQLNYRRQPWGTFSVGWEQNNLKLPDPYGESNLRLVNARAEVNFSTKVFWTTFLQYNTQRENFNVNSRLQWRYSTMSDIFLVYSDNYTTSPFLQYNRNRAILLKLNYMFNL</sequence>
<dbReference type="Pfam" id="PF06452">
    <property type="entry name" value="CBM9_1"/>
    <property type="match status" value="1"/>
</dbReference>
<accession>A0ABZ0IVA9</accession>
<evidence type="ECO:0000313" key="4">
    <source>
        <dbReference type="Proteomes" id="UP001302349"/>
    </source>
</evidence>
<evidence type="ECO:0000259" key="2">
    <source>
        <dbReference type="Pfam" id="PF19313"/>
    </source>
</evidence>
<feature type="domain" description="Carbohydrate-binding" evidence="1">
    <location>
        <begin position="44"/>
        <end position="212"/>
    </location>
</feature>
<organism evidence="3 4">
    <name type="scientific">Imperialibacter roseus</name>
    <dbReference type="NCBI Taxonomy" id="1324217"/>
    <lineage>
        <taxon>Bacteria</taxon>
        <taxon>Pseudomonadati</taxon>
        <taxon>Bacteroidota</taxon>
        <taxon>Cytophagia</taxon>
        <taxon>Cytophagales</taxon>
        <taxon>Flammeovirgaceae</taxon>
        <taxon>Imperialibacter</taxon>
    </lineage>
</organism>
<dbReference type="Proteomes" id="UP001302349">
    <property type="component" value="Chromosome"/>
</dbReference>